<gene>
    <name evidence="1" type="ORF">ACFQT0_22170</name>
</gene>
<keyword evidence="1" id="KW-0808">Transferase</keyword>
<accession>A0ABW2UBH2</accession>
<evidence type="ECO:0000313" key="2">
    <source>
        <dbReference type="Proteomes" id="UP001596513"/>
    </source>
</evidence>
<comment type="caution">
    <text evidence="1">The sequence shown here is derived from an EMBL/GenBank/DDBJ whole genome shotgun (WGS) entry which is preliminary data.</text>
</comment>
<dbReference type="EC" id="2.4.-.-" evidence="1"/>
<protein>
    <submittedName>
        <fullName evidence="1">Glycosyltransferase</fullName>
        <ecNumber evidence="1">2.4.-.-</ecNumber>
    </submittedName>
</protein>
<organism evidence="1 2">
    <name type="scientific">Hymenobacter humi</name>
    <dbReference type="NCBI Taxonomy" id="1411620"/>
    <lineage>
        <taxon>Bacteria</taxon>
        <taxon>Pseudomonadati</taxon>
        <taxon>Bacteroidota</taxon>
        <taxon>Cytophagia</taxon>
        <taxon>Cytophagales</taxon>
        <taxon>Hymenobacteraceae</taxon>
        <taxon>Hymenobacter</taxon>
    </lineage>
</organism>
<dbReference type="EMBL" id="JBHTEK010000001">
    <property type="protein sequence ID" value="MFC7669772.1"/>
    <property type="molecule type" value="Genomic_DNA"/>
</dbReference>
<keyword evidence="1" id="KW-0328">Glycosyltransferase</keyword>
<dbReference type="RefSeq" id="WP_380205251.1">
    <property type="nucleotide sequence ID" value="NZ_JBHTEK010000001.1"/>
</dbReference>
<proteinExistence type="predicted"/>
<dbReference type="GO" id="GO:0016757">
    <property type="term" value="F:glycosyltransferase activity"/>
    <property type="evidence" value="ECO:0007669"/>
    <property type="project" value="UniProtKB-KW"/>
</dbReference>
<reference evidence="2" key="1">
    <citation type="journal article" date="2019" name="Int. J. Syst. Evol. Microbiol.">
        <title>The Global Catalogue of Microorganisms (GCM) 10K type strain sequencing project: providing services to taxonomists for standard genome sequencing and annotation.</title>
        <authorList>
            <consortium name="The Broad Institute Genomics Platform"/>
            <consortium name="The Broad Institute Genome Sequencing Center for Infectious Disease"/>
            <person name="Wu L."/>
            <person name="Ma J."/>
        </authorList>
    </citation>
    <scope>NUCLEOTIDE SEQUENCE [LARGE SCALE GENOMIC DNA]</scope>
    <source>
        <strain evidence="2">JCM 19635</strain>
    </source>
</reference>
<dbReference type="Gene3D" id="3.40.50.2000">
    <property type="entry name" value="Glycogen Phosphorylase B"/>
    <property type="match status" value="1"/>
</dbReference>
<dbReference type="Pfam" id="PF13692">
    <property type="entry name" value="Glyco_trans_1_4"/>
    <property type="match status" value="1"/>
</dbReference>
<dbReference type="Proteomes" id="UP001596513">
    <property type="component" value="Unassembled WGS sequence"/>
</dbReference>
<dbReference type="SUPFAM" id="SSF53756">
    <property type="entry name" value="UDP-Glycosyltransferase/glycogen phosphorylase"/>
    <property type="match status" value="1"/>
</dbReference>
<name>A0ABW2UBH2_9BACT</name>
<evidence type="ECO:0000313" key="1">
    <source>
        <dbReference type="EMBL" id="MFC7669772.1"/>
    </source>
</evidence>
<sequence>MKNQNIVMLCQQSWDIGIGTSARNLAKEFAKHNRVLYINMPLDVNTVLTGYRQAGMEKRLRVLLGLEEGLVLAEPNVWVLTPQVLGLSFNWLPMRNVFNFLNRLNSRLLAHSIGQAIEAVGFDSFYLLQDGIIFQGLELKRLLAPRLSIYYLRDYMLGVPYFRRHGPWVEARLLEQADVVVTNSVYLGDYARGHNPNSFYIGQGCALGLYQADADYPMPADLAEVAGPIIVYTGYLTSIRLDMELLLTIARLRPQWNVVLVGPEDEAFRRSALHELSNVHFLGNKAPEQLAPYIRHSDVCINPQVVNEATVGNYPLKIDEYLAMGKPVVATATRAMDMFADYVYLARNADEWLEQARCRPGRPEPGPECRPHCLRPGPQVGGFGSGPRPCPGHAAGARYQPRSPGPSHLIHRPFMPSPSIQPAVPTSGPAAPTRQPLRIGIEAQRLFRPHKHGMDIVALELIKHLQQARPRKRVLHFCEAGR</sequence>
<keyword evidence="2" id="KW-1185">Reference proteome</keyword>
<dbReference type="PANTHER" id="PTHR12526">
    <property type="entry name" value="GLYCOSYLTRANSFERASE"/>
    <property type="match status" value="1"/>
</dbReference>